<gene>
    <name evidence="2" type="ORF">MENT_LOCUS39833</name>
</gene>
<evidence type="ECO:0000313" key="2">
    <source>
        <dbReference type="EMBL" id="CAD2187262.1"/>
    </source>
</evidence>
<protein>
    <submittedName>
        <fullName evidence="2">Uncharacterized protein</fullName>
    </submittedName>
</protein>
<feature type="transmembrane region" description="Helical" evidence="1">
    <location>
        <begin position="6"/>
        <end position="29"/>
    </location>
</feature>
<keyword evidence="1" id="KW-1133">Transmembrane helix</keyword>
<reference evidence="2 3" key="1">
    <citation type="submission" date="2020-08" db="EMBL/GenBank/DDBJ databases">
        <authorList>
            <person name="Koutsovoulos G."/>
            <person name="Danchin GJ E."/>
        </authorList>
    </citation>
    <scope>NUCLEOTIDE SEQUENCE [LARGE SCALE GENOMIC DNA]</scope>
</reference>
<organism evidence="2 3">
    <name type="scientific">Meloidogyne enterolobii</name>
    <name type="common">Root-knot nematode worm</name>
    <name type="synonym">Meloidogyne mayaguensis</name>
    <dbReference type="NCBI Taxonomy" id="390850"/>
    <lineage>
        <taxon>Eukaryota</taxon>
        <taxon>Metazoa</taxon>
        <taxon>Ecdysozoa</taxon>
        <taxon>Nematoda</taxon>
        <taxon>Chromadorea</taxon>
        <taxon>Rhabditida</taxon>
        <taxon>Tylenchina</taxon>
        <taxon>Tylenchomorpha</taxon>
        <taxon>Tylenchoidea</taxon>
        <taxon>Meloidogynidae</taxon>
        <taxon>Meloidogyninae</taxon>
        <taxon>Meloidogyne</taxon>
    </lineage>
</organism>
<sequence length="54" mass="6108">MCSGDILILSNIINFYLPILFPISIILVFNSFGYSTFCFSNNSILYPIKLISVQ</sequence>
<name>A0A6V7WJT0_MELEN</name>
<proteinExistence type="predicted"/>
<accession>A0A6V7WJT0</accession>
<keyword evidence="1" id="KW-0812">Transmembrane</keyword>
<comment type="caution">
    <text evidence="2">The sequence shown here is derived from an EMBL/GenBank/DDBJ whole genome shotgun (WGS) entry which is preliminary data.</text>
</comment>
<dbReference type="EMBL" id="CAJEWN010000630">
    <property type="protein sequence ID" value="CAD2187262.1"/>
    <property type="molecule type" value="Genomic_DNA"/>
</dbReference>
<evidence type="ECO:0000256" key="1">
    <source>
        <dbReference type="SAM" id="Phobius"/>
    </source>
</evidence>
<keyword evidence="1" id="KW-0472">Membrane</keyword>
<evidence type="ECO:0000313" key="3">
    <source>
        <dbReference type="Proteomes" id="UP000580250"/>
    </source>
</evidence>
<dbReference type="AlphaFoldDB" id="A0A6V7WJT0"/>
<dbReference type="Proteomes" id="UP000580250">
    <property type="component" value="Unassembled WGS sequence"/>
</dbReference>